<evidence type="ECO:0000313" key="4">
    <source>
        <dbReference type="Proteomes" id="UP000075809"/>
    </source>
</evidence>
<proteinExistence type="inferred from homology"/>
<dbReference type="AlphaFoldDB" id="A0A151WR41"/>
<keyword evidence="2" id="KW-0472">Membrane</keyword>
<sequence>IFKGGTLGAELESKHFNRSSSSSDSGGAGVPFFALVELEVFEGFGLVAIEEALGLFLSALEFMSMSYQWWMSYFHYSGYLERCSAAYNMKFFHNINSFSQDYQKTIERTEEIYYGPLTKQIKFLKFFSLLTSSGGLMIQPFLYLKAVENDNIGAVLGLFACIGFFAITTPLLIHMITKKYITHLYYNAKEDIYIANTYSLFARTKKITFTPEDVVVPDVNGMFTNCIIKNIPLFLEQKFFYDSSHYIRIMGYDKPIDFKLHNDFNRTVTMHCKEESQNDCKDKNKK</sequence>
<dbReference type="PANTHER" id="PTHR13281">
    <property type="entry name" value="TRANSMEMBRANE PROTEIN 70, MITOCHONDRIAL"/>
    <property type="match status" value="1"/>
</dbReference>
<organism evidence="3 4">
    <name type="scientific">Mycetomoellerius zeteki</name>
    <dbReference type="NCBI Taxonomy" id="64791"/>
    <lineage>
        <taxon>Eukaryota</taxon>
        <taxon>Metazoa</taxon>
        <taxon>Ecdysozoa</taxon>
        <taxon>Arthropoda</taxon>
        <taxon>Hexapoda</taxon>
        <taxon>Insecta</taxon>
        <taxon>Pterygota</taxon>
        <taxon>Neoptera</taxon>
        <taxon>Endopterygota</taxon>
        <taxon>Hymenoptera</taxon>
        <taxon>Apocrita</taxon>
        <taxon>Aculeata</taxon>
        <taxon>Formicoidea</taxon>
        <taxon>Formicidae</taxon>
        <taxon>Myrmicinae</taxon>
        <taxon>Mycetomoellerius</taxon>
    </lineage>
</organism>
<feature type="transmembrane region" description="Helical" evidence="2">
    <location>
        <begin position="152"/>
        <end position="173"/>
    </location>
</feature>
<name>A0A151WR41_9HYME</name>
<dbReference type="Pfam" id="PF06979">
    <property type="entry name" value="TMEM70"/>
    <property type="match status" value="1"/>
</dbReference>
<evidence type="ECO:0000313" key="3">
    <source>
        <dbReference type="EMBL" id="KYQ50369.1"/>
    </source>
</evidence>
<accession>A0A151WR41</accession>
<dbReference type="STRING" id="64791.A0A151WR41"/>
<feature type="transmembrane region" description="Helical" evidence="2">
    <location>
        <begin position="126"/>
        <end position="146"/>
    </location>
</feature>
<dbReference type="Proteomes" id="UP000075809">
    <property type="component" value="Unassembled WGS sequence"/>
</dbReference>
<gene>
    <name evidence="3" type="ORF">ALC60_10486</name>
</gene>
<keyword evidence="2" id="KW-0812">Transmembrane</keyword>
<dbReference type="InterPro" id="IPR009724">
    <property type="entry name" value="TMEM70"/>
</dbReference>
<reference evidence="3 4" key="1">
    <citation type="submission" date="2015-09" db="EMBL/GenBank/DDBJ databases">
        <title>Trachymyrmex zeteki WGS genome.</title>
        <authorList>
            <person name="Nygaard S."/>
            <person name="Hu H."/>
            <person name="Boomsma J."/>
            <person name="Zhang G."/>
        </authorList>
    </citation>
    <scope>NUCLEOTIDE SEQUENCE [LARGE SCALE GENOMIC DNA]</scope>
    <source>
        <strain evidence="3">Tzet28-1</strain>
        <tissue evidence="3">Whole body</tissue>
    </source>
</reference>
<evidence type="ECO:0000256" key="2">
    <source>
        <dbReference type="SAM" id="Phobius"/>
    </source>
</evidence>
<comment type="similarity">
    <text evidence="1">Belongs to the TMEM70 family.</text>
</comment>
<keyword evidence="4" id="KW-1185">Reference proteome</keyword>
<dbReference type="PANTHER" id="PTHR13281:SF0">
    <property type="entry name" value="TRANSMEMBRANE PROTEIN 70, MITOCHONDRIAL"/>
    <property type="match status" value="1"/>
</dbReference>
<keyword evidence="2" id="KW-1133">Transmembrane helix</keyword>
<evidence type="ECO:0000256" key="1">
    <source>
        <dbReference type="ARBA" id="ARBA00005280"/>
    </source>
</evidence>
<dbReference type="GO" id="GO:0031966">
    <property type="term" value="C:mitochondrial membrane"/>
    <property type="evidence" value="ECO:0007669"/>
    <property type="project" value="TreeGrafter"/>
</dbReference>
<feature type="non-terminal residue" evidence="3">
    <location>
        <position position="1"/>
    </location>
</feature>
<dbReference type="EMBL" id="KQ982807">
    <property type="protein sequence ID" value="KYQ50369.1"/>
    <property type="molecule type" value="Genomic_DNA"/>
</dbReference>
<dbReference type="GO" id="GO:0033615">
    <property type="term" value="P:mitochondrial proton-transporting ATP synthase complex assembly"/>
    <property type="evidence" value="ECO:0007669"/>
    <property type="project" value="TreeGrafter"/>
</dbReference>
<protein>
    <submittedName>
        <fullName evidence="3">Uncharacterized protein</fullName>
    </submittedName>
</protein>
<dbReference type="InterPro" id="IPR045325">
    <property type="entry name" value="TMEM70/TMEM186/TMEM223"/>
</dbReference>